<reference evidence="1 2" key="1">
    <citation type="submission" date="2024-02" db="EMBL/GenBank/DDBJ databases">
        <title>A chromosome-level genome assembly of Drosophila madeirensis, a fruit fly species endemic to Madeira island.</title>
        <authorList>
            <person name="Tomihara K."/>
            <person name="Llopart A."/>
            <person name="Yamamoto D."/>
        </authorList>
    </citation>
    <scope>NUCLEOTIDE SEQUENCE [LARGE SCALE GENOMIC DNA]</scope>
    <source>
        <strain evidence="1 2">RF1</strain>
    </source>
</reference>
<protein>
    <submittedName>
        <fullName evidence="1">Uncharacterized protein</fullName>
    </submittedName>
</protein>
<proteinExistence type="predicted"/>
<keyword evidence="2" id="KW-1185">Reference proteome</keyword>
<gene>
    <name evidence="1" type="ORF">DMAD_12471</name>
</gene>
<accession>A0AAU9FH53</accession>
<organism evidence="1 2">
    <name type="scientific">Drosophila madeirensis</name>
    <name type="common">Fruit fly</name>
    <dbReference type="NCBI Taxonomy" id="30013"/>
    <lineage>
        <taxon>Eukaryota</taxon>
        <taxon>Metazoa</taxon>
        <taxon>Ecdysozoa</taxon>
        <taxon>Arthropoda</taxon>
        <taxon>Hexapoda</taxon>
        <taxon>Insecta</taxon>
        <taxon>Pterygota</taxon>
        <taxon>Neoptera</taxon>
        <taxon>Endopterygota</taxon>
        <taxon>Diptera</taxon>
        <taxon>Brachycera</taxon>
        <taxon>Muscomorpha</taxon>
        <taxon>Ephydroidea</taxon>
        <taxon>Drosophilidae</taxon>
        <taxon>Drosophila</taxon>
        <taxon>Sophophora</taxon>
    </lineage>
</organism>
<evidence type="ECO:0000313" key="2">
    <source>
        <dbReference type="Proteomes" id="UP001500889"/>
    </source>
</evidence>
<dbReference type="AlphaFoldDB" id="A0AAU9FH53"/>
<sequence length="86" mass="9915">MNSFNYAVEFDHDENILEHCGTASRLSECLARLILDGEGSQPHRQKLLLYKAQAEFLDCNFDIVNYYAEKEELIFQIACEIKGIVE</sequence>
<dbReference type="EMBL" id="AP029264">
    <property type="protein sequence ID" value="BFF94962.1"/>
    <property type="molecule type" value="Genomic_DNA"/>
</dbReference>
<evidence type="ECO:0000313" key="1">
    <source>
        <dbReference type="EMBL" id="BFF94962.1"/>
    </source>
</evidence>
<name>A0AAU9FH53_DROMD</name>
<dbReference type="Proteomes" id="UP001500889">
    <property type="component" value="Chromosome U"/>
</dbReference>